<dbReference type="AlphaFoldDB" id="A0A0F9Z9J0"/>
<proteinExistence type="predicted"/>
<keyword evidence="2" id="KW-1185">Reference proteome</keyword>
<dbReference type="VEuPathDB" id="MicrosporidiaDB:AAJ76_650002"/>
<accession>A0A0F9Z9J0</accession>
<sequence>NEFLLYHQKNIFLLSTFTNIHIFFLNSHLNAHSRVKYTLNDGRFVLKKKD</sequence>
<evidence type="ECO:0000313" key="1">
    <source>
        <dbReference type="EMBL" id="KKO74494.1"/>
    </source>
</evidence>
<feature type="non-terminal residue" evidence="1">
    <location>
        <position position="1"/>
    </location>
</feature>
<protein>
    <submittedName>
        <fullName evidence="1">Uncharacterized protein</fullName>
    </submittedName>
</protein>
<organism evidence="1 2">
    <name type="scientific">Vairimorpha ceranae</name>
    <dbReference type="NCBI Taxonomy" id="40302"/>
    <lineage>
        <taxon>Eukaryota</taxon>
        <taxon>Fungi</taxon>
        <taxon>Fungi incertae sedis</taxon>
        <taxon>Microsporidia</taxon>
        <taxon>Nosematidae</taxon>
        <taxon>Vairimorpha</taxon>
    </lineage>
</organism>
<dbReference type="Proteomes" id="UP000034350">
    <property type="component" value="Unassembled WGS sequence"/>
</dbReference>
<evidence type="ECO:0000313" key="2">
    <source>
        <dbReference type="Proteomes" id="UP000034350"/>
    </source>
</evidence>
<name>A0A0F9Z9J0_9MICR</name>
<dbReference type="EMBL" id="JPQZ01000065">
    <property type="protein sequence ID" value="KKO74494.1"/>
    <property type="molecule type" value="Genomic_DNA"/>
</dbReference>
<reference evidence="1 2" key="1">
    <citation type="journal article" date="2015" name="Environ. Microbiol.">
        <title>Genome analyses suggest the presence of polyploidy and recent human-driven expansions in eight global populations of the honeybee pathogen Nosema ceranae.</title>
        <authorList>
            <person name="Pelin A."/>
            <person name="Selman M."/>
            <person name="Aris-Brosou S."/>
            <person name="Farinelli L."/>
            <person name="Corradi N."/>
        </authorList>
    </citation>
    <scope>NUCLEOTIDE SEQUENCE [LARGE SCALE GENOMIC DNA]</scope>
    <source>
        <strain evidence="1 2">PA08 1199</strain>
    </source>
</reference>
<comment type="caution">
    <text evidence="1">The sequence shown here is derived from an EMBL/GenBank/DDBJ whole genome shotgun (WGS) entry which is preliminary data.</text>
</comment>
<dbReference type="RefSeq" id="XP_024330236.1">
    <property type="nucleotide sequence ID" value="XM_024476193.1"/>
</dbReference>
<gene>
    <name evidence="1" type="ORF">AAJ76_650002</name>
</gene>
<dbReference type="GeneID" id="36321144"/>